<dbReference type="InterPro" id="IPR001179">
    <property type="entry name" value="PPIase_FKBP_dom"/>
</dbReference>
<evidence type="ECO:0000259" key="14">
    <source>
        <dbReference type="PROSITE" id="PS50059"/>
    </source>
</evidence>
<dbReference type="Proteomes" id="UP000005090">
    <property type="component" value="Chromosome"/>
</dbReference>
<dbReference type="GO" id="GO:0051301">
    <property type="term" value="P:cell division"/>
    <property type="evidence" value="ECO:0007669"/>
    <property type="project" value="UniProtKB-KW"/>
</dbReference>
<dbReference type="InterPro" id="IPR027304">
    <property type="entry name" value="Trigger_fact/SurA_dom_sf"/>
</dbReference>
<dbReference type="InterPro" id="IPR046357">
    <property type="entry name" value="PPIase_dom_sf"/>
</dbReference>
<evidence type="ECO:0000256" key="10">
    <source>
        <dbReference type="ARBA" id="ARBA00029986"/>
    </source>
</evidence>
<dbReference type="Gene3D" id="3.30.70.1050">
    <property type="entry name" value="Trigger factor ribosome-binding domain"/>
    <property type="match status" value="1"/>
</dbReference>
<evidence type="ECO:0000256" key="4">
    <source>
        <dbReference type="ARBA" id="ARBA00016902"/>
    </source>
</evidence>
<dbReference type="EMBL" id="CM001475">
    <property type="protein sequence ID" value="EIC28253.1"/>
    <property type="molecule type" value="Genomic_DNA"/>
</dbReference>
<dbReference type="STRING" id="686340.Metal_0398"/>
<dbReference type="GO" id="GO:0051083">
    <property type="term" value="P:'de novo' cotranslational protein folding"/>
    <property type="evidence" value="ECO:0007669"/>
    <property type="project" value="TreeGrafter"/>
</dbReference>
<comment type="function">
    <text evidence="11">Involved in protein export. Acts as a chaperone by maintaining the newly synthesized protein in an open conformation. Functions as a peptidyl-prolyl cis-trans isomerase.</text>
</comment>
<feature type="domain" description="PPIase FKBP-type" evidence="14">
    <location>
        <begin position="159"/>
        <end position="244"/>
    </location>
</feature>
<dbReference type="Gene3D" id="3.10.50.40">
    <property type="match status" value="1"/>
</dbReference>
<evidence type="ECO:0000256" key="5">
    <source>
        <dbReference type="ARBA" id="ARBA00022618"/>
    </source>
</evidence>
<keyword evidence="6 11" id="KW-0697">Rotamase</keyword>
<sequence>MQVSVEKTSELSRKMVVSVPEEVVQQKVAERLKSLSKNVKIDGFRPGKAPQQVINKLYGERVRGEVTGDLIQSTYFEALAKEQLRPAGYPNIHSADQSEGFKYTAEFEVYPEISLDGVNGMEIKRPVAEVTESDIDAMIEKLRLRNKTWQTAERASQAQDRITITFSGSVDGENFTDGKVENYPVEIGAGQMIPGFEDNLIGLAAAEQKIFTTAFPENYGKESLAGKAAEFEVEVIKVEESVLPEVDAEFIKKHGIEDGDMAAFREDIRNTMERQLTQALAARLKNAVMDALYGAVQVTVPNALIDGEIENLMAPYKENAKKRKVKLEELDLPRDLFEEQARRRVALGLILSDVIDKGEIKLDDTRVRNTVEEMAQNYEQPQDVINWYYADEKRLDEIKNMVLEDQAVDWLVAKAKVQDENLSFYDLMDNQTR</sequence>
<keyword evidence="5 11" id="KW-0132">Cell division</keyword>
<name>H8GML3_METAL</name>
<organism evidence="15 16">
    <name type="scientific">Methylomicrobium album BG8</name>
    <dbReference type="NCBI Taxonomy" id="686340"/>
    <lineage>
        <taxon>Bacteria</taxon>
        <taxon>Pseudomonadati</taxon>
        <taxon>Pseudomonadota</taxon>
        <taxon>Gammaproteobacteria</taxon>
        <taxon>Methylococcales</taxon>
        <taxon>Methylococcaceae</taxon>
        <taxon>Methylomicrobium</taxon>
    </lineage>
</organism>
<dbReference type="InterPro" id="IPR037041">
    <property type="entry name" value="Trigger_fac_C_sf"/>
</dbReference>
<dbReference type="InterPro" id="IPR036611">
    <property type="entry name" value="Trigger_fac_ribosome-bd_sf"/>
</dbReference>
<dbReference type="PANTHER" id="PTHR30560">
    <property type="entry name" value="TRIGGER FACTOR CHAPERONE AND PEPTIDYL-PROLYL CIS/TRANS ISOMERASE"/>
    <property type="match status" value="1"/>
</dbReference>
<comment type="subcellular location">
    <subcellularLocation>
        <location evidence="11">Cytoplasm</location>
    </subcellularLocation>
    <text evidence="11">About half TF is bound to the ribosome near the polypeptide exit tunnel while the other half is free in the cytoplasm.</text>
</comment>
<evidence type="ECO:0000256" key="8">
    <source>
        <dbReference type="ARBA" id="ARBA00023235"/>
    </source>
</evidence>
<dbReference type="SUPFAM" id="SSF102735">
    <property type="entry name" value="Trigger factor ribosome-binding domain"/>
    <property type="match status" value="1"/>
</dbReference>
<evidence type="ECO:0000256" key="7">
    <source>
        <dbReference type="ARBA" id="ARBA00023186"/>
    </source>
</evidence>
<evidence type="ECO:0000256" key="13">
    <source>
        <dbReference type="RuleBase" id="RU003914"/>
    </source>
</evidence>
<dbReference type="HAMAP" id="MF_00303">
    <property type="entry name" value="Trigger_factor_Tig"/>
    <property type="match status" value="1"/>
</dbReference>
<dbReference type="InterPro" id="IPR005215">
    <property type="entry name" value="Trig_fac"/>
</dbReference>
<gene>
    <name evidence="11" type="primary">tig</name>
    <name evidence="15" type="ORF">Metal_0398</name>
</gene>
<accession>H8GML3</accession>
<dbReference type="GO" id="GO:0003755">
    <property type="term" value="F:peptidyl-prolyl cis-trans isomerase activity"/>
    <property type="evidence" value="ECO:0007669"/>
    <property type="project" value="UniProtKB-UniRule"/>
</dbReference>
<evidence type="ECO:0000256" key="6">
    <source>
        <dbReference type="ARBA" id="ARBA00023110"/>
    </source>
</evidence>
<dbReference type="GO" id="GO:0043022">
    <property type="term" value="F:ribosome binding"/>
    <property type="evidence" value="ECO:0007669"/>
    <property type="project" value="TreeGrafter"/>
</dbReference>
<dbReference type="PROSITE" id="PS50059">
    <property type="entry name" value="FKBP_PPIASE"/>
    <property type="match status" value="1"/>
</dbReference>
<dbReference type="FunFam" id="3.10.50.40:FF:000001">
    <property type="entry name" value="Trigger factor"/>
    <property type="match status" value="1"/>
</dbReference>
<dbReference type="GO" id="GO:0043335">
    <property type="term" value="P:protein unfolding"/>
    <property type="evidence" value="ECO:0007669"/>
    <property type="project" value="TreeGrafter"/>
</dbReference>
<dbReference type="InterPro" id="IPR008881">
    <property type="entry name" value="Trigger_fac_ribosome-bd_bac"/>
</dbReference>
<comment type="catalytic activity">
    <reaction evidence="1 11 12">
        <text>[protein]-peptidylproline (omega=180) = [protein]-peptidylproline (omega=0)</text>
        <dbReference type="Rhea" id="RHEA:16237"/>
        <dbReference type="Rhea" id="RHEA-COMP:10747"/>
        <dbReference type="Rhea" id="RHEA-COMP:10748"/>
        <dbReference type="ChEBI" id="CHEBI:83833"/>
        <dbReference type="ChEBI" id="CHEBI:83834"/>
        <dbReference type="EC" id="5.2.1.8"/>
    </reaction>
</comment>
<dbReference type="InterPro" id="IPR008880">
    <property type="entry name" value="Trigger_fac_C"/>
</dbReference>
<dbReference type="EC" id="5.2.1.8" evidence="3 11"/>
<comment type="similarity">
    <text evidence="2 11 13">Belongs to the FKBP-type PPIase family. Tig subfamily.</text>
</comment>
<dbReference type="SUPFAM" id="SSF109998">
    <property type="entry name" value="Triger factor/SurA peptide-binding domain-like"/>
    <property type="match status" value="1"/>
</dbReference>
<dbReference type="GO" id="GO:0044183">
    <property type="term" value="F:protein folding chaperone"/>
    <property type="evidence" value="ECO:0007669"/>
    <property type="project" value="TreeGrafter"/>
</dbReference>
<comment type="domain">
    <text evidence="11">Consists of 3 domains; the N-terminus binds the ribosome, the middle domain has PPIase activity, while the C-terminus has intrinsic chaperone activity on its own.</text>
</comment>
<evidence type="ECO:0000256" key="9">
    <source>
        <dbReference type="ARBA" id="ARBA00023306"/>
    </source>
</evidence>
<evidence type="ECO:0000256" key="1">
    <source>
        <dbReference type="ARBA" id="ARBA00000971"/>
    </source>
</evidence>
<dbReference type="AlphaFoldDB" id="H8GML3"/>
<evidence type="ECO:0000256" key="12">
    <source>
        <dbReference type="PROSITE-ProRule" id="PRU00277"/>
    </source>
</evidence>
<evidence type="ECO:0000313" key="15">
    <source>
        <dbReference type="EMBL" id="EIC28253.1"/>
    </source>
</evidence>
<dbReference type="NCBIfam" id="TIGR00115">
    <property type="entry name" value="tig"/>
    <property type="match status" value="1"/>
</dbReference>
<dbReference type="eggNOG" id="COG0544">
    <property type="taxonomic scope" value="Bacteria"/>
</dbReference>
<keyword evidence="16" id="KW-1185">Reference proteome</keyword>
<dbReference type="Pfam" id="PF05698">
    <property type="entry name" value="Trigger_C"/>
    <property type="match status" value="1"/>
</dbReference>
<dbReference type="Pfam" id="PF05697">
    <property type="entry name" value="Trigger_N"/>
    <property type="match status" value="1"/>
</dbReference>
<dbReference type="PANTHER" id="PTHR30560:SF3">
    <property type="entry name" value="TRIGGER FACTOR-LIKE PROTEIN TIG, CHLOROPLASTIC"/>
    <property type="match status" value="1"/>
</dbReference>
<proteinExistence type="inferred from homology"/>
<dbReference type="GO" id="GO:0015031">
    <property type="term" value="P:protein transport"/>
    <property type="evidence" value="ECO:0007669"/>
    <property type="project" value="UniProtKB-UniRule"/>
</dbReference>
<evidence type="ECO:0000256" key="11">
    <source>
        <dbReference type="HAMAP-Rule" id="MF_00303"/>
    </source>
</evidence>
<reference evidence="15 16" key="1">
    <citation type="journal article" date="2013" name="Genome Announc.">
        <title>Genome Sequence of the Obligate Gammaproteobacterial Methanotroph Methylomicrobium album Strain BG8.</title>
        <authorList>
            <person name="Kits K.D."/>
            <person name="Kalyuzhnaya M.G."/>
            <person name="Klotz M.G."/>
            <person name="Jetten M.S."/>
            <person name="Op den Camp H.J."/>
            <person name="Vuilleumier S."/>
            <person name="Bringel F."/>
            <person name="Dispirito A.A."/>
            <person name="Murrell J.C."/>
            <person name="Bruce D."/>
            <person name="Cheng J.F."/>
            <person name="Copeland A."/>
            <person name="Goodwin L."/>
            <person name="Hauser L."/>
            <person name="Lajus A."/>
            <person name="Land M.L."/>
            <person name="Lapidus A."/>
            <person name="Lucas S."/>
            <person name="Medigue C."/>
            <person name="Pitluck S."/>
            <person name="Woyke T."/>
            <person name="Zeytun A."/>
            <person name="Stein L.Y."/>
        </authorList>
    </citation>
    <scope>NUCLEOTIDE SEQUENCE [LARGE SCALE GENOMIC DNA]</scope>
    <source>
        <strain evidence="15 16">BG8</strain>
    </source>
</reference>
<evidence type="ECO:0000256" key="3">
    <source>
        <dbReference type="ARBA" id="ARBA00013194"/>
    </source>
</evidence>
<keyword evidence="8 11" id="KW-0413">Isomerase</keyword>
<dbReference type="PIRSF" id="PIRSF003095">
    <property type="entry name" value="Trigger_factor"/>
    <property type="match status" value="1"/>
</dbReference>
<keyword evidence="11" id="KW-0963">Cytoplasm</keyword>
<keyword evidence="7 11" id="KW-0143">Chaperone</keyword>
<protein>
    <recommendedName>
        <fullName evidence="4 11">Trigger factor</fullName>
        <shortName evidence="11">TF</shortName>
        <ecNumber evidence="3 11">5.2.1.8</ecNumber>
    </recommendedName>
    <alternativeName>
        <fullName evidence="10 11">PPIase</fullName>
    </alternativeName>
</protein>
<keyword evidence="9 11" id="KW-0131">Cell cycle</keyword>
<dbReference type="SUPFAM" id="SSF54534">
    <property type="entry name" value="FKBP-like"/>
    <property type="match status" value="1"/>
</dbReference>
<dbReference type="Pfam" id="PF00254">
    <property type="entry name" value="FKBP_C"/>
    <property type="match status" value="1"/>
</dbReference>
<dbReference type="HOGENOM" id="CLU_033058_2_0_6"/>
<dbReference type="GO" id="GO:0005737">
    <property type="term" value="C:cytoplasm"/>
    <property type="evidence" value="ECO:0007669"/>
    <property type="project" value="UniProtKB-SubCell"/>
</dbReference>
<evidence type="ECO:0000313" key="16">
    <source>
        <dbReference type="Proteomes" id="UP000005090"/>
    </source>
</evidence>
<evidence type="ECO:0000256" key="2">
    <source>
        <dbReference type="ARBA" id="ARBA00005464"/>
    </source>
</evidence>
<dbReference type="Gene3D" id="1.10.3120.10">
    <property type="entry name" value="Trigger factor, C-terminal domain"/>
    <property type="match status" value="1"/>
</dbReference>
<dbReference type="RefSeq" id="WP_005369107.1">
    <property type="nucleotide sequence ID" value="NZ_CM001475.1"/>
</dbReference>